<proteinExistence type="predicted"/>
<evidence type="ECO:0000313" key="1">
    <source>
        <dbReference type="EMBL" id="CAI8597349.1"/>
    </source>
</evidence>
<sequence length="100" mass="11072">MGIRLLSIKKVMAELAVNYFTNLFCFAGSTSDLSYVDEVIPALVTSSMNNILTILPSNEEIQNAVFNLNKNSTSGPDEFGGIFYHTYWNLIKDDVCVAVI</sequence>
<evidence type="ECO:0008006" key="3">
    <source>
        <dbReference type="Google" id="ProtNLM"/>
    </source>
</evidence>
<keyword evidence="2" id="KW-1185">Reference proteome</keyword>
<protein>
    <recommendedName>
        <fullName evidence="3">Reverse transcriptase</fullName>
    </recommendedName>
</protein>
<reference evidence="1 2" key="1">
    <citation type="submission" date="2023-01" db="EMBL/GenBank/DDBJ databases">
        <authorList>
            <person name="Kreplak J."/>
        </authorList>
    </citation>
    <scope>NUCLEOTIDE SEQUENCE [LARGE SCALE GENOMIC DNA]</scope>
</reference>
<evidence type="ECO:0000313" key="2">
    <source>
        <dbReference type="Proteomes" id="UP001157006"/>
    </source>
</evidence>
<name>A0AAV0ZHW5_VICFA</name>
<organism evidence="1 2">
    <name type="scientific">Vicia faba</name>
    <name type="common">Broad bean</name>
    <name type="synonym">Faba vulgaris</name>
    <dbReference type="NCBI Taxonomy" id="3906"/>
    <lineage>
        <taxon>Eukaryota</taxon>
        <taxon>Viridiplantae</taxon>
        <taxon>Streptophyta</taxon>
        <taxon>Embryophyta</taxon>
        <taxon>Tracheophyta</taxon>
        <taxon>Spermatophyta</taxon>
        <taxon>Magnoliopsida</taxon>
        <taxon>eudicotyledons</taxon>
        <taxon>Gunneridae</taxon>
        <taxon>Pentapetalae</taxon>
        <taxon>rosids</taxon>
        <taxon>fabids</taxon>
        <taxon>Fabales</taxon>
        <taxon>Fabaceae</taxon>
        <taxon>Papilionoideae</taxon>
        <taxon>50 kb inversion clade</taxon>
        <taxon>NPAAA clade</taxon>
        <taxon>Hologalegina</taxon>
        <taxon>IRL clade</taxon>
        <taxon>Fabeae</taxon>
        <taxon>Vicia</taxon>
    </lineage>
</organism>
<dbReference type="AlphaFoldDB" id="A0AAV0ZHW5"/>
<accession>A0AAV0ZHW5</accession>
<dbReference type="EMBL" id="OX451737">
    <property type="protein sequence ID" value="CAI8597349.1"/>
    <property type="molecule type" value="Genomic_DNA"/>
</dbReference>
<dbReference type="Proteomes" id="UP001157006">
    <property type="component" value="Chromosome 2"/>
</dbReference>
<gene>
    <name evidence="1" type="ORF">VFH_II077600</name>
</gene>